<dbReference type="InterPro" id="IPR029768">
    <property type="entry name" value="Aldolase_I_AS"/>
</dbReference>
<dbReference type="PROSITE" id="PS00158">
    <property type="entry name" value="ALDOLASE_CLASS_I"/>
    <property type="match status" value="1"/>
</dbReference>
<protein>
    <recommendedName>
        <fullName evidence="5 9">Fructose-bisphosphate aldolase</fullName>
        <ecNumber evidence="4 9">4.1.2.13</ecNumber>
    </recommendedName>
</protein>
<gene>
    <name evidence="11" type="ORF">PLXY2_LOCUS8593</name>
</gene>
<comment type="caution">
    <text evidence="11">The sequence shown here is derived from an EMBL/GenBank/DDBJ whole genome shotgun (WGS) entry which is preliminary data.</text>
</comment>
<evidence type="ECO:0000256" key="9">
    <source>
        <dbReference type="RuleBase" id="RU003994"/>
    </source>
</evidence>
<keyword evidence="8" id="KW-0704">Schiff base</keyword>
<evidence type="ECO:0000256" key="3">
    <source>
        <dbReference type="ARBA" id="ARBA00010387"/>
    </source>
</evidence>
<dbReference type="InterPro" id="IPR013785">
    <property type="entry name" value="Aldolase_TIM"/>
</dbReference>
<dbReference type="PANTHER" id="PTHR11627">
    <property type="entry name" value="FRUCTOSE-BISPHOSPHATE ALDOLASE"/>
    <property type="match status" value="1"/>
</dbReference>
<dbReference type="Gene3D" id="3.20.20.70">
    <property type="entry name" value="Aldolase class I"/>
    <property type="match status" value="1"/>
</dbReference>
<evidence type="ECO:0000256" key="6">
    <source>
        <dbReference type="ARBA" id="ARBA00023152"/>
    </source>
</evidence>
<dbReference type="FunFam" id="3.20.20.70:FF:000140">
    <property type="entry name" value="Fructose-bisphosphate aldolase"/>
    <property type="match status" value="1"/>
</dbReference>
<comment type="catalytic activity">
    <reaction evidence="1 9">
        <text>beta-D-fructose 1,6-bisphosphate = D-glyceraldehyde 3-phosphate + dihydroxyacetone phosphate</text>
        <dbReference type="Rhea" id="RHEA:14729"/>
        <dbReference type="ChEBI" id="CHEBI:32966"/>
        <dbReference type="ChEBI" id="CHEBI:57642"/>
        <dbReference type="ChEBI" id="CHEBI:59776"/>
        <dbReference type="EC" id="4.1.2.13"/>
    </reaction>
</comment>
<dbReference type="SUPFAM" id="SSF51569">
    <property type="entry name" value="Aldolase"/>
    <property type="match status" value="1"/>
</dbReference>
<accession>A0A8S4FFP7</accession>
<evidence type="ECO:0000313" key="11">
    <source>
        <dbReference type="EMBL" id="CAG9126219.1"/>
    </source>
</evidence>
<dbReference type="Proteomes" id="UP000653454">
    <property type="component" value="Unassembled WGS sequence"/>
</dbReference>
<dbReference type="GO" id="GO:0006096">
    <property type="term" value="P:glycolytic process"/>
    <property type="evidence" value="ECO:0007669"/>
    <property type="project" value="UniProtKB-KW"/>
</dbReference>
<evidence type="ECO:0000313" key="12">
    <source>
        <dbReference type="Proteomes" id="UP000653454"/>
    </source>
</evidence>
<comment type="pathway">
    <text evidence="2 10">Carbohydrate degradation; glycolysis; D-glyceraldehyde 3-phosphate and glycerone phosphate from D-glucose: step 4/4.</text>
</comment>
<evidence type="ECO:0000256" key="1">
    <source>
        <dbReference type="ARBA" id="ARBA00000441"/>
    </source>
</evidence>
<sequence length="366" mass="39780">MTTHFSYLDPRLQEELKRTAEEIVTPGKGILACDEGNDAIGKHLEGVGLKNTDENRRKYRQLLFTTKGLSSHISAIILHESTVYQKVDDGTPFPELLRRSGIIPGIKVDRDVVPLFLSEDEVTTQGLDNLAQTCAKFKKLGCRFAKWRAPLKIGLHTPSPRAIRDTAAVLARYAAVCQSEGLVPIVEPDVLIDGSHGIGRTQKVTEVVLAAVYKALSDHHVYLEGTLLKPNMVTSGQACPIKSSPAEVGLATVTAFRRTIPAAVPGIVFLSGGQSEEDATLNLNAINQASLRAPLRAPWVLSFSFGRALQQSVWSAWAGNDANVQKAQMELLKRAKANSDASLGKYTRGAATAAATRGNYTRDHRY</sequence>
<organism evidence="11 12">
    <name type="scientific">Plutella xylostella</name>
    <name type="common">Diamondback moth</name>
    <name type="synonym">Plutella maculipennis</name>
    <dbReference type="NCBI Taxonomy" id="51655"/>
    <lineage>
        <taxon>Eukaryota</taxon>
        <taxon>Metazoa</taxon>
        <taxon>Ecdysozoa</taxon>
        <taxon>Arthropoda</taxon>
        <taxon>Hexapoda</taxon>
        <taxon>Insecta</taxon>
        <taxon>Pterygota</taxon>
        <taxon>Neoptera</taxon>
        <taxon>Endopterygota</taxon>
        <taxon>Lepidoptera</taxon>
        <taxon>Glossata</taxon>
        <taxon>Ditrysia</taxon>
        <taxon>Yponomeutoidea</taxon>
        <taxon>Plutellidae</taxon>
        <taxon>Plutella</taxon>
    </lineage>
</organism>
<dbReference type="GO" id="GO:0004332">
    <property type="term" value="F:fructose-bisphosphate aldolase activity"/>
    <property type="evidence" value="ECO:0007669"/>
    <property type="project" value="UniProtKB-EC"/>
</dbReference>
<reference evidence="11" key="1">
    <citation type="submission" date="2020-11" db="EMBL/GenBank/DDBJ databases">
        <authorList>
            <person name="Whiteford S."/>
        </authorList>
    </citation>
    <scope>NUCLEOTIDE SEQUENCE</scope>
</reference>
<evidence type="ECO:0000256" key="10">
    <source>
        <dbReference type="RuleBase" id="RU004257"/>
    </source>
</evidence>
<proteinExistence type="inferred from homology"/>
<dbReference type="NCBIfam" id="NF033379">
    <property type="entry name" value="FrucBisAld_I"/>
    <property type="match status" value="1"/>
</dbReference>
<evidence type="ECO:0000256" key="8">
    <source>
        <dbReference type="ARBA" id="ARBA00023270"/>
    </source>
</evidence>
<dbReference type="Pfam" id="PF00274">
    <property type="entry name" value="Glycolytic"/>
    <property type="match status" value="1"/>
</dbReference>
<dbReference type="EMBL" id="CAJHNJ030000032">
    <property type="protein sequence ID" value="CAG9126219.1"/>
    <property type="molecule type" value="Genomic_DNA"/>
</dbReference>
<evidence type="ECO:0000256" key="5">
    <source>
        <dbReference type="ARBA" id="ARBA00013779"/>
    </source>
</evidence>
<name>A0A8S4FFP7_PLUXY</name>
<evidence type="ECO:0000256" key="2">
    <source>
        <dbReference type="ARBA" id="ARBA00004714"/>
    </source>
</evidence>
<dbReference type="InterPro" id="IPR000741">
    <property type="entry name" value="FBA_I"/>
</dbReference>
<dbReference type="CDD" id="cd00948">
    <property type="entry name" value="FBP_aldolase_I_a"/>
    <property type="match status" value="1"/>
</dbReference>
<keyword evidence="6 9" id="KW-0324">Glycolysis</keyword>
<evidence type="ECO:0000256" key="4">
    <source>
        <dbReference type="ARBA" id="ARBA00013068"/>
    </source>
</evidence>
<evidence type="ECO:0000256" key="7">
    <source>
        <dbReference type="ARBA" id="ARBA00023239"/>
    </source>
</evidence>
<keyword evidence="7 9" id="KW-0456">Lyase</keyword>
<keyword evidence="12" id="KW-1185">Reference proteome</keyword>
<dbReference type="EC" id="4.1.2.13" evidence="4 9"/>
<dbReference type="AlphaFoldDB" id="A0A8S4FFP7"/>
<comment type="similarity">
    <text evidence="3 9">Belongs to the class I fructose-bisphosphate aldolase family.</text>
</comment>